<dbReference type="AlphaFoldDB" id="A0A2P6TJF4"/>
<dbReference type="OrthoDB" id="2013617at2759"/>
<evidence type="ECO:0000256" key="8">
    <source>
        <dbReference type="SAM" id="Phobius"/>
    </source>
</evidence>
<keyword evidence="5 8" id="KW-0472">Membrane</keyword>
<dbReference type="PANTHER" id="PTHR30178:SF3">
    <property type="entry name" value="SUCCINATE-ACETATE_PROTON SYMPORTER SATP"/>
    <property type="match status" value="1"/>
</dbReference>
<name>A0A2P6TJF4_CHLSO</name>
<keyword evidence="3 8" id="KW-0812">Transmembrane</keyword>
<dbReference type="InterPro" id="IPR000791">
    <property type="entry name" value="Gpr1/Fun34/SatP-like"/>
</dbReference>
<evidence type="ECO:0000256" key="7">
    <source>
        <dbReference type="SAM" id="MobiDB-lite"/>
    </source>
</evidence>
<reference evidence="9 10" key="1">
    <citation type="journal article" date="2018" name="Plant J.">
        <title>Genome sequences of Chlorella sorokiniana UTEX 1602 and Micractinium conductrix SAG 241.80: implications to maltose excretion by a green alga.</title>
        <authorList>
            <person name="Arriola M.B."/>
            <person name="Velmurugan N."/>
            <person name="Zhang Y."/>
            <person name="Plunkett M.H."/>
            <person name="Hondzo H."/>
            <person name="Barney B.M."/>
        </authorList>
    </citation>
    <scope>NUCLEOTIDE SEQUENCE [LARGE SCALE GENOMIC DNA]</scope>
    <source>
        <strain evidence="10">UTEX 1602</strain>
    </source>
</reference>
<feature type="coiled-coil region" evidence="6">
    <location>
        <begin position="520"/>
        <end position="547"/>
    </location>
</feature>
<comment type="caution">
    <text evidence="9">The sequence shown here is derived from an EMBL/GenBank/DDBJ whole genome shotgun (WGS) entry which is preliminary data.</text>
</comment>
<sequence length="647" mass="67721">MTKAYDGAQDESSVRLLAQRLAQSSLSQETATVHVLPSTCTPASFGLFGLAICNALHMGPYLAVTDSTADNLMYAFALFFGGLGQMLAGWMEYQRKNTWACVTWLCYSGYWMGYGISGLLNVYAGQGDQTYINGSSEGWQLANCLWGILTFILWLNTFCLNGVLCLMMGLLTIQFFLEAASGTHHNASLYRTTGVFGWMVSALAFYIGASVLFQEMYNKASAAAVEVLPLFPLDWEKIRGRRRYGATGTRKDLAPKEAQERAITMLAVTSSSSSFRAAKLIRDGGSGKLLLECRTTGKRRHVWVVYNAKGHELLHVRLTKPSWWQRLRQRRGDAGALPYELTATEPHHPQPCIVGRAEEGRLVLRACSKIKGQEGTPMAEAELFKAAFPATLGGQGGGSTQAGAAGLAASGSSGSSQSSSLRGVGVHDSPRSPAAVPPSPRALSAAGGSAPNTPRSLRRASISSTSSAAAAAAMAAGPSPGVVWEVGCHLAVAPRAETPLMVALCTIYKAALDRRAVDAVREIKAAAAKAAAKAAKAQQRAERARQAAATKACKAGGAGGSAGGAGAAAGSSSAPPSPTSSRSGSITASGGSSPLASVSVATPLRSLAGRSPTLSSVGEIEEEVEDVPQLPAERSLRQQYSVQPVTA</sequence>
<evidence type="ECO:0000313" key="9">
    <source>
        <dbReference type="EMBL" id="PRW39357.1"/>
    </source>
</evidence>
<keyword evidence="6" id="KW-0175">Coiled coil</keyword>
<gene>
    <name evidence="9" type="ORF">C2E21_6909</name>
</gene>
<dbReference type="Pfam" id="PF01184">
    <property type="entry name" value="Gpr1_Fun34_YaaH"/>
    <property type="match status" value="1"/>
</dbReference>
<keyword evidence="10" id="KW-1185">Reference proteome</keyword>
<dbReference type="EMBL" id="LHPG02000014">
    <property type="protein sequence ID" value="PRW39357.1"/>
    <property type="molecule type" value="Genomic_DNA"/>
</dbReference>
<comment type="similarity">
    <text evidence="2">Belongs to the acetate uptake transporter (AceTr) (TC 2.A.96) family.</text>
</comment>
<feature type="compositionally biased region" description="Gly residues" evidence="7">
    <location>
        <begin position="556"/>
        <end position="567"/>
    </location>
</feature>
<protein>
    <submittedName>
        <fullName evidence="9">GPR1 FUN34 family</fullName>
    </submittedName>
</protein>
<keyword evidence="4 8" id="KW-1133">Transmembrane helix</keyword>
<dbReference type="NCBIfam" id="NF038013">
    <property type="entry name" value="AceTr_1"/>
    <property type="match status" value="1"/>
</dbReference>
<comment type="subcellular location">
    <subcellularLocation>
        <location evidence="1">Membrane</location>
        <topology evidence="1">Multi-pass membrane protein</topology>
    </subcellularLocation>
</comment>
<dbReference type="PANTHER" id="PTHR30178">
    <property type="entry name" value="INNER MEMBRANE PROTEIN YAAH"/>
    <property type="match status" value="1"/>
</dbReference>
<feature type="region of interest" description="Disordered" evidence="7">
    <location>
        <begin position="395"/>
        <end position="462"/>
    </location>
</feature>
<feature type="transmembrane region" description="Helical" evidence="8">
    <location>
        <begin position="189"/>
        <end position="213"/>
    </location>
</feature>
<evidence type="ECO:0000256" key="2">
    <source>
        <dbReference type="ARBA" id="ARBA00005587"/>
    </source>
</evidence>
<feature type="transmembrane region" description="Helical" evidence="8">
    <location>
        <begin position="72"/>
        <end position="90"/>
    </location>
</feature>
<evidence type="ECO:0000256" key="5">
    <source>
        <dbReference type="ARBA" id="ARBA00023136"/>
    </source>
</evidence>
<evidence type="ECO:0000256" key="1">
    <source>
        <dbReference type="ARBA" id="ARBA00004141"/>
    </source>
</evidence>
<feature type="compositionally biased region" description="Low complexity" evidence="7">
    <location>
        <begin position="568"/>
        <end position="593"/>
    </location>
</feature>
<feature type="compositionally biased region" description="Polar residues" evidence="7">
    <location>
        <begin position="637"/>
        <end position="647"/>
    </location>
</feature>
<organism evidence="9 10">
    <name type="scientific">Chlorella sorokiniana</name>
    <name type="common">Freshwater green alga</name>
    <dbReference type="NCBI Taxonomy" id="3076"/>
    <lineage>
        <taxon>Eukaryota</taxon>
        <taxon>Viridiplantae</taxon>
        <taxon>Chlorophyta</taxon>
        <taxon>core chlorophytes</taxon>
        <taxon>Trebouxiophyceae</taxon>
        <taxon>Chlorellales</taxon>
        <taxon>Chlorellaceae</taxon>
        <taxon>Chlorella clade</taxon>
        <taxon>Chlorella</taxon>
    </lineage>
</organism>
<feature type="transmembrane region" description="Helical" evidence="8">
    <location>
        <begin position="145"/>
        <end position="177"/>
    </location>
</feature>
<feature type="compositionally biased region" description="Low complexity" evidence="7">
    <location>
        <begin position="401"/>
        <end position="421"/>
    </location>
</feature>
<evidence type="ECO:0000256" key="6">
    <source>
        <dbReference type="SAM" id="Coils"/>
    </source>
</evidence>
<dbReference type="Proteomes" id="UP000239899">
    <property type="component" value="Unassembled WGS sequence"/>
</dbReference>
<feature type="region of interest" description="Disordered" evidence="7">
    <location>
        <begin position="554"/>
        <end position="647"/>
    </location>
</feature>
<proteinExistence type="inferred from homology"/>
<evidence type="ECO:0000256" key="3">
    <source>
        <dbReference type="ARBA" id="ARBA00022692"/>
    </source>
</evidence>
<feature type="transmembrane region" description="Helical" evidence="8">
    <location>
        <begin position="102"/>
        <end position="125"/>
    </location>
</feature>
<dbReference type="GO" id="GO:0071422">
    <property type="term" value="P:succinate transmembrane transport"/>
    <property type="evidence" value="ECO:0007669"/>
    <property type="project" value="TreeGrafter"/>
</dbReference>
<dbReference type="GO" id="GO:0005886">
    <property type="term" value="C:plasma membrane"/>
    <property type="evidence" value="ECO:0007669"/>
    <property type="project" value="TreeGrafter"/>
</dbReference>
<accession>A0A2P6TJF4</accession>
<dbReference type="InterPro" id="IPR047623">
    <property type="entry name" value="SatP"/>
</dbReference>
<evidence type="ECO:0000313" key="10">
    <source>
        <dbReference type="Proteomes" id="UP000239899"/>
    </source>
</evidence>
<dbReference type="GO" id="GO:0015360">
    <property type="term" value="F:acetate:proton symporter activity"/>
    <property type="evidence" value="ECO:0007669"/>
    <property type="project" value="TreeGrafter"/>
</dbReference>
<evidence type="ECO:0000256" key="4">
    <source>
        <dbReference type="ARBA" id="ARBA00022989"/>
    </source>
</evidence>